<accession>A0AAN6R1U8</accession>
<name>A0AAN6R1U8_9PEZI</name>
<feature type="compositionally biased region" description="Basic and acidic residues" evidence="1">
    <location>
        <begin position="13"/>
        <end position="24"/>
    </location>
</feature>
<organism evidence="2 3">
    <name type="scientific">Friedmanniomyces endolithicus</name>
    <dbReference type="NCBI Taxonomy" id="329885"/>
    <lineage>
        <taxon>Eukaryota</taxon>
        <taxon>Fungi</taxon>
        <taxon>Dikarya</taxon>
        <taxon>Ascomycota</taxon>
        <taxon>Pezizomycotina</taxon>
        <taxon>Dothideomycetes</taxon>
        <taxon>Dothideomycetidae</taxon>
        <taxon>Mycosphaerellales</taxon>
        <taxon>Teratosphaeriaceae</taxon>
        <taxon>Friedmanniomyces</taxon>
    </lineage>
</organism>
<keyword evidence="3" id="KW-1185">Reference proteome</keyword>
<proteinExistence type="predicted"/>
<feature type="compositionally biased region" description="Low complexity" evidence="1">
    <location>
        <begin position="25"/>
        <end position="39"/>
    </location>
</feature>
<protein>
    <submittedName>
        <fullName evidence="2">Uncharacterized protein</fullName>
    </submittedName>
</protein>
<reference evidence="2" key="1">
    <citation type="submission" date="2023-06" db="EMBL/GenBank/DDBJ databases">
        <title>Black Yeasts Isolated from many extreme environments.</title>
        <authorList>
            <person name="Coleine C."/>
            <person name="Stajich J.E."/>
            <person name="Selbmann L."/>
        </authorList>
    </citation>
    <scope>NUCLEOTIDE SEQUENCE</scope>
    <source>
        <strain evidence="2">CCFEE 5200</strain>
    </source>
</reference>
<feature type="region of interest" description="Disordered" evidence="1">
    <location>
        <begin position="11"/>
        <end position="50"/>
    </location>
</feature>
<evidence type="ECO:0000313" key="2">
    <source>
        <dbReference type="EMBL" id="KAK1014930.1"/>
    </source>
</evidence>
<evidence type="ECO:0000313" key="3">
    <source>
        <dbReference type="Proteomes" id="UP001175353"/>
    </source>
</evidence>
<dbReference type="AlphaFoldDB" id="A0AAN6R1U8"/>
<feature type="region of interest" description="Disordered" evidence="1">
    <location>
        <begin position="155"/>
        <end position="180"/>
    </location>
</feature>
<dbReference type="Proteomes" id="UP001175353">
    <property type="component" value="Unassembled WGS sequence"/>
</dbReference>
<sequence>MEQFANFMALGVRENERLEREKSARAASEPSTAAASPSTDNTGTFGRRMSKRHAVEARFNEERRDKGEQSFFYGRDLPGIAELEGDWVQGIAKRSAAETCVETAKKAMSPEMETRVGAGNGEEMAMVKWDPSLSPLENVTDRTRMHLLGTADEREIEKAARKKQRAMRTESGPLPNTTTETGMLMVGLISPEEVNAAGPTQQHHRESKNRRESKFHEQGLGPSDNDNSPKESIQSTVQDQIISRKKSRGLLIRAPSLKLNIPVKRLSPRKTITIPSGTRSVSIEGTDFDLIQPMKVQEGQTRTLSIPPRGTSRNYSLPLTAIQEAPQSFGLPPSTVTYYRKVTFMSLPFDVRIKIYNPLVIANHDVFVCQCGLCAWSSSRQPALALVTHQIRAEVLPIYYGENHFMLREAVEWRTSAPIFLRALTPASRNLIKHVEISTTDMTSTICMMASLGFTLSHRLPTPGRSGLMSEVDPSVIFLTFTAISRNVQAYERLPEIQKMPAISLWEEEPRSLGLQLDGAGEAGSDGVSISSSAGTVGTAIMSPWSYDGVVGEGISARRVSGGRVVVVEGVEGRRESGGTASILFHPSELELESDVELMEREGVVVRRRS</sequence>
<comment type="caution">
    <text evidence="2">The sequence shown here is derived from an EMBL/GenBank/DDBJ whole genome shotgun (WGS) entry which is preliminary data.</text>
</comment>
<gene>
    <name evidence="2" type="ORF">LTR91_000731</name>
</gene>
<feature type="region of interest" description="Disordered" evidence="1">
    <location>
        <begin position="196"/>
        <end position="240"/>
    </location>
</feature>
<feature type="compositionally biased region" description="Polar residues" evidence="1">
    <location>
        <begin position="224"/>
        <end position="240"/>
    </location>
</feature>
<dbReference type="EMBL" id="JAUJLE010000003">
    <property type="protein sequence ID" value="KAK1014930.1"/>
    <property type="molecule type" value="Genomic_DNA"/>
</dbReference>
<evidence type="ECO:0000256" key="1">
    <source>
        <dbReference type="SAM" id="MobiDB-lite"/>
    </source>
</evidence>